<dbReference type="Proteomes" id="UP000318331">
    <property type="component" value="Unassembled WGS sequence"/>
</dbReference>
<sequence>MTQTAFITGATSGIGAECARQLAATGWDLVLLARDGERLARVADRLAGRYGVTVSILSADLTTEAGLAAACGRLSDEVAPIELLVNSAGFGLAGRFHRNRVADEEQMLDLLVRAPLRLTHAAMRGMLSRGSGRIVNVASVAGFVPRGTYSAAKAWLITFCRSLNAVYGPRGVHVTALCPGFVRTEFHERMGDEMAGIPRWMWLTTEPVVRRGLRDSARGRSISVPTVRYRAIVALTRVLPSALLAERGRGSRMGEARPVSRHGANSACDALT</sequence>
<dbReference type="PRINTS" id="PR00080">
    <property type="entry name" value="SDRFAMILY"/>
</dbReference>
<evidence type="ECO:0000256" key="2">
    <source>
        <dbReference type="ARBA" id="ARBA00023002"/>
    </source>
</evidence>
<dbReference type="InterPro" id="IPR002347">
    <property type="entry name" value="SDR_fam"/>
</dbReference>
<organism evidence="5 6">
    <name type="scientific">Klugiella xanthotipulae</name>
    <dbReference type="NCBI Taxonomy" id="244735"/>
    <lineage>
        <taxon>Bacteria</taxon>
        <taxon>Bacillati</taxon>
        <taxon>Actinomycetota</taxon>
        <taxon>Actinomycetes</taxon>
        <taxon>Micrococcales</taxon>
        <taxon>Microbacteriaceae</taxon>
        <taxon>Klugiella</taxon>
    </lineage>
</organism>
<accession>A0A543HXR5</accession>
<dbReference type="Pfam" id="PF00106">
    <property type="entry name" value="adh_short"/>
    <property type="match status" value="1"/>
</dbReference>
<dbReference type="GO" id="GO:0016491">
    <property type="term" value="F:oxidoreductase activity"/>
    <property type="evidence" value="ECO:0007669"/>
    <property type="project" value="UniProtKB-KW"/>
</dbReference>
<proteinExistence type="inferred from homology"/>
<dbReference type="InterPro" id="IPR036291">
    <property type="entry name" value="NAD(P)-bd_dom_sf"/>
</dbReference>
<protein>
    <recommendedName>
        <fullName evidence="7">Short-subunit dehydrogenase</fullName>
    </recommendedName>
</protein>
<dbReference type="AlphaFoldDB" id="A0A543HXR5"/>
<dbReference type="SUPFAM" id="SSF51735">
    <property type="entry name" value="NAD(P)-binding Rossmann-fold domains"/>
    <property type="match status" value="1"/>
</dbReference>
<evidence type="ECO:0000256" key="4">
    <source>
        <dbReference type="SAM" id="MobiDB-lite"/>
    </source>
</evidence>
<reference evidence="5 6" key="1">
    <citation type="submission" date="2019-06" db="EMBL/GenBank/DDBJ databases">
        <title>Sequencing the genomes of 1000 actinobacteria strains.</title>
        <authorList>
            <person name="Klenk H.-P."/>
        </authorList>
    </citation>
    <scope>NUCLEOTIDE SEQUENCE [LARGE SCALE GENOMIC DNA]</scope>
    <source>
        <strain evidence="5 6">DSM 18031</strain>
    </source>
</reference>
<comment type="similarity">
    <text evidence="1 3">Belongs to the short-chain dehydrogenases/reductases (SDR) family.</text>
</comment>
<keyword evidence="6" id="KW-1185">Reference proteome</keyword>
<dbReference type="CDD" id="cd05233">
    <property type="entry name" value="SDR_c"/>
    <property type="match status" value="1"/>
</dbReference>
<evidence type="ECO:0000256" key="3">
    <source>
        <dbReference type="RuleBase" id="RU000363"/>
    </source>
</evidence>
<comment type="caution">
    <text evidence="5">The sequence shown here is derived from an EMBL/GenBank/DDBJ whole genome shotgun (WGS) entry which is preliminary data.</text>
</comment>
<dbReference type="RefSeq" id="WP_141917090.1">
    <property type="nucleotide sequence ID" value="NZ_BAAAYS010000021.1"/>
</dbReference>
<dbReference type="Gene3D" id="3.40.50.720">
    <property type="entry name" value="NAD(P)-binding Rossmann-like Domain"/>
    <property type="match status" value="1"/>
</dbReference>
<evidence type="ECO:0000313" key="6">
    <source>
        <dbReference type="Proteomes" id="UP000318331"/>
    </source>
</evidence>
<evidence type="ECO:0000256" key="1">
    <source>
        <dbReference type="ARBA" id="ARBA00006484"/>
    </source>
</evidence>
<keyword evidence="2" id="KW-0560">Oxidoreductase</keyword>
<dbReference type="OrthoDB" id="9797538at2"/>
<dbReference type="PANTHER" id="PTHR44196">
    <property type="entry name" value="DEHYDROGENASE/REDUCTASE SDR FAMILY MEMBER 7B"/>
    <property type="match status" value="1"/>
</dbReference>
<dbReference type="PIRSF" id="PIRSF000126">
    <property type="entry name" value="11-beta-HSD1"/>
    <property type="match status" value="1"/>
</dbReference>
<dbReference type="PANTHER" id="PTHR44196:SF2">
    <property type="entry name" value="SHORT-CHAIN DEHYDROGENASE-RELATED"/>
    <property type="match status" value="1"/>
</dbReference>
<dbReference type="PRINTS" id="PR00081">
    <property type="entry name" value="GDHRDH"/>
</dbReference>
<dbReference type="EMBL" id="VFPN01000002">
    <property type="protein sequence ID" value="TQM63153.1"/>
    <property type="molecule type" value="Genomic_DNA"/>
</dbReference>
<evidence type="ECO:0000313" key="5">
    <source>
        <dbReference type="EMBL" id="TQM63153.1"/>
    </source>
</evidence>
<dbReference type="GO" id="GO:0016020">
    <property type="term" value="C:membrane"/>
    <property type="evidence" value="ECO:0007669"/>
    <property type="project" value="TreeGrafter"/>
</dbReference>
<name>A0A543HXR5_9MICO</name>
<feature type="region of interest" description="Disordered" evidence="4">
    <location>
        <begin position="250"/>
        <end position="272"/>
    </location>
</feature>
<evidence type="ECO:0008006" key="7">
    <source>
        <dbReference type="Google" id="ProtNLM"/>
    </source>
</evidence>
<gene>
    <name evidence="5" type="ORF">FB466_1407</name>
</gene>